<feature type="region of interest" description="Disordered" evidence="5">
    <location>
        <begin position="45"/>
        <end position="69"/>
    </location>
</feature>
<evidence type="ECO:0000313" key="8">
    <source>
        <dbReference type="Proteomes" id="UP000792457"/>
    </source>
</evidence>
<dbReference type="EMBL" id="KZ308293">
    <property type="protein sequence ID" value="KAG8226704.1"/>
    <property type="molecule type" value="Genomic_DNA"/>
</dbReference>
<dbReference type="InterPro" id="IPR026203">
    <property type="entry name" value="IHABP"/>
</dbReference>
<dbReference type="Pfam" id="PF15908">
    <property type="entry name" value="HMMR_C"/>
    <property type="match status" value="1"/>
</dbReference>
<gene>
    <name evidence="7" type="ORF">J437_LFUL005521</name>
</gene>
<evidence type="ECO:0000256" key="4">
    <source>
        <dbReference type="SAM" id="Coils"/>
    </source>
</evidence>
<reference evidence="7" key="1">
    <citation type="submission" date="2013-04" db="EMBL/GenBank/DDBJ databases">
        <authorList>
            <person name="Qu J."/>
            <person name="Murali S.C."/>
            <person name="Bandaranaike D."/>
            <person name="Bellair M."/>
            <person name="Blankenburg K."/>
            <person name="Chao H."/>
            <person name="Dinh H."/>
            <person name="Doddapaneni H."/>
            <person name="Downs B."/>
            <person name="Dugan-Rocha S."/>
            <person name="Elkadiri S."/>
            <person name="Gnanaolivu R.D."/>
            <person name="Hernandez B."/>
            <person name="Javaid M."/>
            <person name="Jayaseelan J.C."/>
            <person name="Lee S."/>
            <person name="Li M."/>
            <person name="Ming W."/>
            <person name="Munidasa M."/>
            <person name="Muniz J."/>
            <person name="Nguyen L."/>
            <person name="Ongeri F."/>
            <person name="Osuji N."/>
            <person name="Pu L.-L."/>
            <person name="Puazo M."/>
            <person name="Qu C."/>
            <person name="Quiroz J."/>
            <person name="Raj R."/>
            <person name="Weissenberger G."/>
            <person name="Xin Y."/>
            <person name="Zou X."/>
            <person name="Han Y."/>
            <person name="Richards S."/>
            <person name="Worley K."/>
            <person name="Muzny D."/>
            <person name="Gibbs R."/>
        </authorList>
    </citation>
    <scope>NUCLEOTIDE SEQUENCE</scope>
    <source>
        <strain evidence="7">Sampled in the wild</strain>
    </source>
</reference>
<evidence type="ECO:0000256" key="1">
    <source>
        <dbReference type="ARBA" id="ARBA00004186"/>
    </source>
</evidence>
<sequence>MAFAKAKIQRFNEVIGCAPPPGTYQPKWQEKPLLGVFEKGSRFNDKKSKTDLDDTPMKTDESFSSSTSATSVKDENAIGESVVQKTCDCNITIDAITKKYEDTIESLTERLKVLTKYEDGVEQSTDAENVNMNTDPSNAHEMMGQTYQQEIIEYRLKIAELQDTIDCLTAEKNVLKMDYFKMKKNIGELEEEIKTKSRKLSEAESLAESRRESIDILRRGVHHLKADLEDSKVQAEDLQCKFHNINEELILERSKKEDLQAKYKNAVEEISKKSEEIQDLTNSLNKKIIIIEHEKRIRAQEAEKLSNELDKMKQLNDADQVIHRKLEKDLCTTRKELANALSKVEELSFLREGMESSLNDMMTDSENVFVNGESVTADTIIHFLKSLIKAKNEVDLLNKELESEIEKKELHIQNLEQLIGPFREQLENYEQERQALENLTKQTKGEYESLSLQHAALLGHQNHKQKIQYMEIEDLREKLRQKERTIAKLRKQSKEEPKTPTSKALHRSRKENTLSNTQ</sequence>
<dbReference type="InterPro" id="IPR031794">
    <property type="entry name" value="HMMR_C"/>
</dbReference>
<comment type="subcellular location">
    <subcellularLocation>
        <location evidence="1">Cytoplasm</location>
        <location evidence="1">Cytoskeleton</location>
        <location evidence="1">Spindle</location>
    </subcellularLocation>
</comment>
<proteinExistence type="predicted"/>
<evidence type="ECO:0000256" key="2">
    <source>
        <dbReference type="ARBA" id="ARBA00022490"/>
    </source>
</evidence>
<protein>
    <recommendedName>
        <fullName evidence="6">Hyaluronan-mediated motility receptor C-terminal domain-containing protein</fullName>
    </recommendedName>
</protein>
<dbReference type="PANTHER" id="PTHR18956:SF6">
    <property type="entry name" value="HYALURONAN MEDIATED MOTILITY RECEPTOR"/>
    <property type="match status" value="1"/>
</dbReference>
<dbReference type="SUPFAM" id="SSF90257">
    <property type="entry name" value="Myosin rod fragments"/>
    <property type="match status" value="1"/>
</dbReference>
<comment type="caution">
    <text evidence="7">The sequence shown here is derived from an EMBL/GenBank/DDBJ whole genome shotgun (WGS) entry which is preliminary data.</text>
</comment>
<keyword evidence="2" id="KW-0963">Cytoplasm</keyword>
<dbReference type="OrthoDB" id="419631at2759"/>
<organism evidence="7 8">
    <name type="scientific">Ladona fulva</name>
    <name type="common">Scarce chaser dragonfly</name>
    <name type="synonym">Libellula fulva</name>
    <dbReference type="NCBI Taxonomy" id="123851"/>
    <lineage>
        <taxon>Eukaryota</taxon>
        <taxon>Metazoa</taxon>
        <taxon>Ecdysozoa</taxon>
        <taxon>Arthropoda</taxon>
        <taxon>Hexapoda</taxon>
        <taxon>Insecta</taxon>
        <taxon>Pterygota</taxon>
        <taxon>Palaeoptera</taxon>
        <taxon>Odonata</taxon>
        <taxon>Epiprocta</taxon>
        <taxon>Anisoptera</taxon>
        <taxon>Libelluloidea</taxon>
        <taxon>Libellulidae</taxon>
        <taxon>Ladona</taxon>
    </lineage>
</organism>
<reference evidence="7" key="2">
    <citation type="submission" date="2017-10" db="EMBL/GenBank/DDBJ databases">
        <title>Ladona fulva Genome sequencing and assembly.</title>
        <authorList>
            <person name="Murali S."/>
            <person name="Richards S."/>
            <person name="Bandaranaike D."/>
            <person name="Bellair M."/>
            <person name="Blankenburg K."/>
            <person name="Chao H."/>
            <person name="Dinh H."/>
            <person name="Doddapaneni H."/>
            <person name="Dugan-Rocha S."/>
            <person name="Elkadiri S."/>
            <person name="Gnanaolivu R."/>
            <person name="Hernandez B."/>
            <person name="Skinner E."/>
            <person name="Javaid M."/>
            <person name="Lee S."/>
            <person name="Li M."/>
            <person name="Ming W."/>
            <person name="Munidasa M."/>
            <person name="Muniz J."/>
            <person name="Nguyen L."/>
            <person name="Hughes D."/>
            <person name="Osuji N."/>
            <person name="Pu L.-L."/>
            <person name="Puazo M."/>
            <person name="Qu C."/>
            <person name="Quiroz J."/>
            <person name="Raj R."/>
            <person name="Weissenberger G."/>
            <person name="Xin Y."/>
            <person name="Zou X."/>
            <person name="Han Y."/>
            <person name="Worley K."/>
            <person name="Muzny D."/>
            <person name="Gibbs R."/>
        </authorList>
    </citation>
    <scope>NUCLEOTIDE SEQUENCE</scope>
    <source>
        <strain evidence="7">Sampled in the wild</strain>
    </source>
</reference>
<keyword evidence="8" id="KW-1185">Reference proteome</keyword>
<evidence type="ECO:0000256" key="5">
    <source>
        <dbReference type="SAM" id="MobiDB-lite"/>
    </source>
</evidence>
<dbReference type="PANTHER" id="PTHR18956">
    <property type="entry name" value="HYALURONAN MEDIATED MOTILITY RECEPTOR"/>
    <property type="match status" value="1"/>
</dbReference>
<dbReference type="Proteomes" id="UP000792457">
    <property type="component" value="Unassembled WGS sequence"/>
</dbReference>
<feature type="compositionally biased region" description="Basic and acidic residues" evidence="5">
    <location>
        <begin position="45"/>
        <end position="61"/>
    </location>
</feature>
<feature type="domain" description="Hyaluronan-mediated motility receptor C-terminal" evidence="6">
    <location>
        <begin position="397"/>
        <end position="496"/>
    </location>
</feature>
<name>A0A8K0K1S8_LADFU</name>
<evidence type="ECO:0000259" key="6">
    <source>
        <dbReference type="Pfam" id="PF15908"/>
    </source>
</evidence>
<keyword evidence="4" id="KW-0175">Coiled coil</keyword>
<feature type="compositionally biased region" description="Basic and acidic residues" evidence="5">
    <location>
        <begin position="487"/>
        <end position="498"/>
    </location>
</feature>
<dbReference type="AlphaFoldDB" id="A0A8K0K1S8"/>
<evidence type="ECO:0000256" key="3">
    <source>
        <dbReference type="ARBA" id="ARBA00023212"/>
    </source>
</evidence>
<evidence type="ECO:0000313" key="7">
    <source>
        <dbReference type="EMBL" id="KAG8226704.1"/>
    </source>
</evidence>
<keyword evidence="3" id="KW-0206">Cytoskeleton</keyword>
<feature type="coiled-coil region" evidence="4">
    <location>
        <begin position="151"/>
        <end position="318"/>
    </location>
</feature>
<feature type="region of interest" description="Disordered" evidence="5">
    <location>
        <begin position="487"/>
        <end position="518"/>
    </location>
</feature>
<accession>A0A8K0K1S8</accession>
<dbReference type="GO" id="GO:0005540">
    <property type="term" value="F:hyaluronic acid binding"/>
    <property type="evidence" value="ECO:0007669"/>
    <property type="project" value="InterPro"/>
</dbReference>
<dbReference type="GO" id="GO:0005819">
    <property type="term" value="C:spindle"/>
    <property type="evidence" value="ECO:0007669"/>
    <property type="project" value="UniProtKB-SubCell"/>
</dbReference>